<dbReference type="PANTHER" id="PTHR48196">
    <property type="entry name" value="DUF630 DOMAIN-CONTAINING PROTEIN"/>
    <property type="match status" value="1"/>
</dbReference>
<keyword evidence="3" id="KW-1185">Reference proteome</keyword>
<evidence type="ECO:0000256" key="1">
    <source>
        <dbReference type="SAM" id="MobiDB-lite"/>
    </source>
</evidence>
<accession>A0AAV1S018</accession>
<feature type="region of interest" description="Disordered" evidence="1">
    <location>
        <begin position="67"/>
        <end position="97"/>
    </location>
</feature>
<proteinExistence type="predicted"/>
<dbReference type="PANTHER" id="PTHR48196:SF1">
    <property type="entry name" value="DUF630 DOMAIN-CONTAINING PROTEIN"/>
    <property type="match status" value="1"/>
</dbReference>
<sequence length="163" mass="17881">MSWGMTPSINLCKFSYVSLPSESKEEMDEIAVVLKRFGDEQSTLLDQFERLSFEVQLNQAILGRSLSEPGASRSRLKAPVTGQAPAPLATQVKQGCRRRRRGYGFDKLLKKLLKPILGRKAKGGSGAAKKEGMEPNPQDPKSWKAFTDDGFRSVADGTTSDSS</sequence>
<name>A0AAV1S018_9ROSI</name>
<evidence type="ECO:0000313" key="3">
    <source>
        <dbReference type="Proteomes" id="UP001314170"/>
    </source>
</evidence>
<organism evidence="2 3">
    <name type="scientific">Dovyalis caffra</name>
    <dbReference type="NCBI Taxonomy" id="77055"/>
    <lineage>
        <taxon>Eukaryota</taxon>
        <taxon>Viridiplantae</taxon>
        <taxon>Streptophyta</taxon>
        <taxon>Embryophyta</taxon>
        <taxon>Tracheophyta</taxon>
        <taxon>Spermatophyta</taxon>
        <taxon>Magnoliopsida</taxon>
        <taxon>eudicotyledons</taxon>
        <taxon>Gunneridae</taxon>
        <taxon>Pentapetalae</taxon>
        <taxon>rosids</taxon>
        <taxon>fabids</taxon>
        <taxon>Malpighiales</taxon>
        <taxon>Salicaceae</taxon>
        <taxon>Flacourtieae</taxon>
        <taxon>Dovyalis</taxon>
    </lineage>
</organism>
<reference evidence="2 3" key="1">
    <citation type="submission" date="2024-01" db="EMBL/GenBank/DDBJ databases">
        <authorList>
            <person name="Waweru B."/>
        </authorList>
    </citation>
    <scope>NUCLEOTIDE SEQUENCE [LARGE SCALE GENOMIC DNA]</scope>
</reference>
<protein>
    <submittedName>
        <fullName evidence="2">Uncharacterized protein</fullName>
    </submittedName>
</protein>
<dbReference type="Proteomes" id="UP001314170">
    <property type="component" value="Unassembled WGS sequence"/>
</dbReference>
<gene>
    <name evidence="2" type="ORF">DCAF_LOCUS17371</name>
</gene>
<feature type="region of interest" description="Disordered" evidence="1">
    <location>
        <begin position="120"/>
        <end position="163"/>
    </location>
</feature>
<dbReference type="EMBL" id="CAWUPB010001160">
    <property type="protein sequence ID" value="CAK7343562.1"/>
    <property type="molecule type" value="Genomic_DNA"/>
</dbReference>
<comment type="caution">
    <text evidence="2">The sequence shown here is derived from an EMBL/GenBank/DDBJ whole genome shotgun (WGS) entry which is preliminary data.</text>
</comment>
<evidence type="ECO:0000313" key="2">
    <source>
        <dbReference type="EMBL" id="CAK7343562.1"/>
    </source>
</evidence>
<dbReference type="AlphaFoldDB" id="A0AAV1S018"/>